<accession>A0A8T9C5U9</accession>
<name>A0A8T9C5U9_9HELO</name>
<feature type="chain" id="PRO_5035827545" evidence="1">
    <location>
        <begin position="19"/>
        <end position="67"/>
    </location>
</feature>
<dbReference type="EMBL" id="QGMK01000552">
    <property type="protein sequence ID" value="TVY81089.1"/>
    <property type="molecule type" value="Genomic_DNA"/>
</dbReference>
<gene>
    <name evidence="2" type="ORF">LSUE1_G005439</name>
</gene>
<dbReference type="InterPro" id="IPR021476">
    <property type="entry name" value="Egh16-like"/>
</dbReference>
<dbReference type="OrthoDB" id="5418436at2759"/>
<evidence type="ECO:0000313" key="3">
    <source>
        <dbReference type="Proteomes" id="UP000469558"/>
    </source>
</evidence>
<sequence length="67" mass="6539">MFSKVLILALAASPLVAAHGKVSVVTGDAGGNTTALGIQGGVVPGAGQNSKTEVDTTVFNQLDAASD</sequence>
<keyword evidence="1" id="KW-0732">Signal</keyword>
<dbReference type="Proteomes" id="UP000469558">
    <property type="component" value="Unassembled WGS sequence"/>
</dbReference>
<organism evidence="2 3">
    <name type="scientific">Lachnellula suecica</name>
    <dbReference type="NCBI Taxonomy" id="602035"/>
    <lineage>
        <taxon>Eukaryota</taxon>
        <taxon>Fungi</taxon>
        <taxon>Dikarya</taxon>
        <taxon>Ascomycota</taxon>
        <taxon>Pezizomycotina</taxon>
        <taxon>Leotiomycetes</taxon>
        <taxon>Helotiales</taxon>
        <taxon>Lachnaceae</taxon>
        <taxon>Lachnellula</taxon>
    </lineage>
</organism>
<dbReference type="Pfam" id="PF11327">
    <property type="entry name" value="Egh16-like"/>
    <property type="match status" value="1"/>
</dbReference>
<comment type="caution">
    <text evidence="2">The sequence shown here is derived from an EMBL/GenBank/DDBJ whole genome shotgun (WGS) entry which is preliminary data.</text>
</comment>
<proteinExistence type="predicted"/>
<evidence type="ECO:0000313" key="2">
    <source>
        <dbReference type="EMBL" id="TVY81089.1"/>
    </source>
</evidence>
<reference evidence="2 3" key="1">
    <citation type="submission" date="2018-05" db="EMBL/GenBank/DDBJ databases">
        <title>Genome sequencing and assembly of the regulated plant pathogen Lachnellula willkommii and related sister species for the development of diagnostic species identification markers.</title>
        <authorList>
            <person name="Giroux E."/>
            <person name="Bilodeau G."/>
        </authorList>
    </citation>
    <scope>NUCLEOTIDE SEQUENCE [LARGE SCALE GENOMIC DNA]</scope>
    <source>
        <strain evidence="2 3">CBS 268.59</strain>
    </source>
</reference>
<feature type="signal peptide" evidence="1">
    <location>
        <begin position="1"/>
        <end position="18"/>
    </location>
</feature>
<evidence type="ECO:0000256" key="1">
    <source>
        <dbReference type="SAM" id="SignalP"/>
    </source>
</evidence>
<keyword evidence="3" id="KW-1185">Reference proteome</keyword>
<protein>
    <submittedName>
        <fullName evidence="2">Uncharacterized protein</fullName>
    </submittedName>
</protein>
<dbReference type="AlphaFoldDB" id="A0A8T9C5U9"/>